<evidence type="ECO:0000313" key="2">
    <source>
        <dbReference type="EMBL" id="POR37875.1"/>
    </source>
</evidence>
<proteinExistence type="predicted"/>
<dbReference type="InterPro" id="IPR056021">
    <property type="entry name" value="DUF7600"/>
</dbReference>
<accession>A0A2S4L611</accession>
<comment type="caution">
    <text evidence="2">The sequence shown here is derived from an EMBL/GenBank/DDBJ whole genome shotgun (WGS) entry which is preliminary data.</text>
</comment>
<feature type="non-terminal residue" evidence="2">
    <location>
        <position position="1"/>
    </location>
</feature>
<name>A0A2S4L611_9HYPO</name>
<dbReference type="EMBL" id="PKSG01000195">
    <property type="protein sequence ID" value="POR37875.1"/>
    <property type="molecule type" value="Genomic_DNA"/>
</dbReference>
<sequence length="732" mass="81768">SFNAVRLSRSRRTQHSLRTVSYLSSLYSVAHMRSFCALCGTPIDHGSSELWMREFRAVYTEDDHWDEVRLSGIGISQQFEQIIPTDAGIRYDDKGLNPDDTVDIELSRSSFREMFKPDPVFDPHPFWGFGFHATCWQLLTTLFRPSLRELFHACLSVRISLSLLDWGHEYGGAAQYDWPGSISMLVSRFREADVSSGLRFDPMDIPVIRHLINTRVGSDNDDVGQLGIPTNSPVGCDPFRSLPNETLQSILIELPSQDVCALRLSSPAVANAGLPEAFWASRFAEGHENYYIFEARDAKPKSWRALYLGIKAAMQTRPNLVNRRRIWGLASLLENVLGKVSLDSCAGHPLQCFFDKTGDKDHLPWLTAYRCLHGPEEIFSEGCRALRYRMVSFHPPSGIAGLFVSFVRLQNGAFVSGIRFQQENGQERRLGYINSHYETAIPIPSSLSHVPGLGVLGFHLALDKTGIKGIAALFGSGTLSQWVGEHEDVPKWRLADDRGYSISSIKGEFDAFKLVSLSICTSSSTQFQTAEGYPFRNMCLWSPDVPAKHLLFDGTGNDYPTTWYTSLPFSTFLFGGPAGEDLSKLVEIVVWIFDVGSITGFEFVYSTGESRSFGQLGPYPDDRPRSSIPSEDIRATLSIDGPSGERIESVEVQELDHHIFGLKIRTTRGREGLFPPPPFLDESLYWDPVTPSGNVVVGFYSIHKRIFNTFGLISIDSGNHEGAQAVENTDQE</sequence>
<feature type="domain" description="DUF7600" evidence="1">
    <location>
        <begin position="350"/>
        <end position="524"/>
    </location>
</feature>
<dbReference type="AlphaFoldDB" id="A0A2S4L611"/>
<gene>
    <name evidence="2" type="ORF">TPAR_01939</name>
</gene>
<dbReference type="OrthoDB" id="5273847at2759"/>
<evidence type="ECO:0000313" key="3">
    <source>
        <dbReference type="Proteomes" id="UP000237481"/>
    </source>
</evidence>
<dbReference type="STRING" id="94208.A0A2S4L611"/>
<evidence type="ECO:0000259" key="1">
    <source>
        <dbReference type="Pfam" id="PF24539"/>
    </source>
</evidence>
<protein>
    <submittedName>
        <fullName evidence="2">F-box domain-containing protein</fullName>
    </submittedName>
</protein>
<reference evidence="2 3" key="1">
    <citation type="submission" date="2018-01" db="EMBL/GenBank/DDBJ databases">
        <title>Harnessing the power of phylogenomics to disentangle the directionality and signatures of interkingdom host jumping in the parasitic fungal genus Tolypocladium.</title>
        <authorList>
            <person name="Quandt C.A."/>
            <person name="Patterson W."/>
            <person name="Spatafora J.W."/>
        </authorList>
    </citation>
    <scope>NUCLEOTIDE SEQUENCE [LARGE SCALE GENOMIC DNA]</scope>
    <source>
        <strain evidence="2 3">NRBC 100945</strain>
    </source>
</reference>
<dbReference type="Pfam" id="PF24539">
    <property type="entry name" value="DUF7600"/>
    <property type="match status" value="1"/>
</dbReference>
<keyword evidence="3" id="KW-1185">Reference proteome</keyword>
<dbReference type="Proteomes" id="UP000237481">
    <property type="component" value="Unassembled WGS sequence"/>
</dbReference>
<organism evidence="2 3">
    <name type="scientific">Tolypocladium paradoxum</name>
    <dbReference type="NCBI Taxonomy" id="94208"/>
    <lineage>
        <taxon>Eukaryota</taxon>
        <taxon>Fungi</taxon>
        <taxon>Dikarya</taxon>
        <taxon>Ascomycota</taxon>
        <taxon>Pezizomycotina</taxon>
        <taxon>Sordariomycetes</taxon>
        <taxon>Hypocreomycetidae</taxon>
        <taxon>Hypocreales</taxon>
        <taxon>Ophiocordycipitaceae</taxon>
        <taxon>Tolypocladium</taxon>
    </lineage>
</organism>